<dbReference type="GO" id="GO:0019693">
    <property type="term" value="P:ribose phosphate metabolic process"/>
    <property type="evidence" value="ECO:0007669"/>
    <property type="project" value="TreeGrafter"/>
</dbReference>
<dbReference type="PANTHER" id="PTHR11839:SF18">
    <property type="entry name" value="NUDIX HYDROLASE DOMAIN-CONTAINING PROTEIN"/>
    <property type="match status" value="1"/>
</dbReference>
<dbReference type="GO" id="GO:0046872">
    <property type="term" value="F:metal ion binding"/>
    <property type="evidence" value="ECO:0007669"/>
    <property type="project" value="UniProtKB-KW"/>
</dbReference>
<comment type="similarity">
    <text evidence="3">Belongs to the Nudix hydrolase family. NudK subfamily.</text>
</comment>
<dbReference type="GO" id="GO:0016818">
    <property type="term" value="F:hydrolase activity, acting on acid anhydrides, in phosphorus-containing anhydrides"/>
    <property type="evidence" value="ECO:0007669"/>
    <property type="project" value="InterPro"/>
</dbReference>
<evidence type="ECO:0000256" key="3">
    <source>
        <dbReference type="ARBA" id="ARBA00007275"/>
    </source>
</evidence>
<proteinExistence type="inferred from homology"/>
<dbReference type="InterPro" id="IPR000086">
    <property type="entry name" value="NUDIX_hydrolase_dom"/>
</dbReference>
<dbReference type="GO" id="GO:0006753">
    <property type="term" value="P:nucleoside phosphate metabolic process"/>
    <property type="evidence" value="ECO:0007669"/>
    <property type="project" value="TreeGrafter"/>
</dbReference>
<name>A0A4Q9EJL8_9GAMM</name>
<dbReference type="PANTHER" id="PTHR11839">
    <property type="entry name" value="UDP/ADP-SUGAR PYROPHOSPHATASE"/>
    <property type="match status" value="1"/>
</dbReference>
<keyword evidence="8 11" id="KW-0460">Magnesium</keyword>
<comment type="catalytic activity">
    <reaction evidence="1">
        <text>GDP-alpha-D-mannose + H2O = alpha-D-mannose 1-phosphate + GMP + 2 H(+)</text>
        <dbReference type="Rhea" id="RHEA:27978"/>
        <dbReference type="ChEBI" id="CHEBI:15377"/>
        <dbReference type="ChEBI" id="CHEBI:15378"/>
        <dbReference type="ChEBI" id="CHEBI:57527"/>
        <dbReference type="ChEBI" id="CHEBI:58115"/>
        <dbReference type="ChEBI" id="CHEBI:58409"/>
    </reaction>
</comment>
<sequence>MSPAFVRELYCVKIEMISNRVLSDHWAVLRQYTYDLTRHNGGTVRQMREVYDRGNGATLLLYSVEKKSVVLIRQFRIPTYLNGNSDGLLIETIAGLLDNDAPEDCVRREAMEETGFDVGEVTKVFEAYMSPGGVTEIIHFFVAPYTHSQKVAAGGGIEDEDIEILELPFQQALDMIKSGEIKDGKTIMLLQYAQIQGWMN</sequence>
<evidence type="ECO:0000256" key="4">
    <source>
        <dbReference type="ARBA" id="ARBA00011738"/>
    </source>
</evidence>
<feature type="binding site" evidence="11">
    <location>
        <position position="109"/>
    </location>
    <ligand>
        <name>Mg(2+)</name>
        <dbReference type="ChEBI" id="CHEBI:18420"/>
        <label>1</label>
    </ligand>
</feature>
<dbReference type="SUPFAM" id="SSF55811">
    <property type="entry name" value="Nudix"/>
    <property type="match status" value="1"/>
</dbReference>
<gene>
    <name evidence="14" type="primary">nudK</name>
    <name evidence="14" type="ORF">EYY89_15590</name>
</gene>
<dbReference type="NCBIfam" id="NF011585">
    <property type="entry name" value="PRK15009.1"/>
    <property type="match status" value="1"/>
</dbReference>
<reference evidence="14 15" key="1">
    <citation type="submission" date="2019-02" db="EMBL/GenBank/DDBJ databases">
        <title>Comparative genomic analysis of the Hafnia genus genomes.</title>
        <authorList>
            <person name="Zhiqiu Y."/>
            <person name="Chao Y."/>
            <person name="Yuhui D."/>
            <person name="Di H."/>
            <person name="Bin L."/>
        </authorList>
    </citation>
    <scope>NUCLEOTIDE SEQUENCE [LARGE SCALE GENOMIC DNA]</scope>
    <source>
        <strain evidence="14 15">PCM_1194</strain>
    </source>
</reference>
<protein>
    <recommendedName>
        <fullName evidence="5">GDP-mannose pyrophosphatase</fullName>
    </recommendedName>
    <alternativeName>
        <fullName evidence="9">GDP-mannose hydrolase</fullName>
    </alternativeName>
    <alternativeName>
        <fullName evidence="10">GDPMK</fullName>
    </alternativeName>
</protein>
<feature type="binding site" evidence="11">
    <location>
        <position position="160"/>
    </location>
    <ligand>
        <name>Mg(2+)</name>
        <dbReference type="ChEBI" id="CHEBI:18420"/>
        <label>1</label>
    </ligand>
</feature>
<dbReference type="FunFam" id="3.90.79.10:FF:000010">
    <property type="entry name" value="GDP-mannose pyrophosphatase NudK"/>
    <property type="match status" value="1"/>
</dbReference>
<evidence type="ECO:0000256" key="8">
    <source>
        <dbReference type="ARBA" id="ARBA00022842"/>
    </source>
</evidence>
<feature type="short sequence motif" description="Nudix box" evidence="12">
    <location>
        <begin position="95"/>
        <end position="116"/>
    </location>
</feature>
<dbReference type="EMBL" id="SITD01000062">
    <property type="protein sequence ID" value="TBM24112.1"/>
    <property type="molecule type" value="Genomic_DNA"/>
</dbReference>
<dbReference type="CDD" id="cd24157">
    <property type="entry name" value="NUDIX_GDPMK"/>
    <property type="match status" value="1"/>
</dbReference>
<comment type="subunit">
    <text evidence="4">Homodimer.</text>
</comment>
<keyword evidence="7 14" id="KW-0378">Hydrolase</keyword>
<feature type="binding site" evidence="11">
    <location>
        <position position="94"/>
    </location>
    <ligand>
        <name>Mg(2+)</name>
        <dbReference type="ChEBI" id="CHEBI:18420"/>
        <label>1</label>
    </ligand>
</feature>
<evidence type="ECO:0000256" key="12">
    <source>
        <dbReference type="PIRSR" id="PIRSR604385-3"/>
    </source>
</evidence>
<dbReference type="Gene3D" id="3.90.79.10">
    <property type="entry name" value="Nucleoside Triphosphate Pyrophosphohydrolase"/>
    <property type="match status" value="1"/>
</dbReference>
<keyword evidence="6 11" id="KW-0479">Metal-binding</keyword>
<evidence type="ECO:0000259" key="13">
    <source>
        <dbReference type="PROSITE" id="PS51462"/>
    </source>
</evidence>
<evidence type="ECO:0000256" key="7">
    <source>
        <dbReference type="ARBA" id="ARBA00022801"/>
    </source>
</evidence>
<comment type="cofactor">
    <cofactor evidence="2 11">
        <name>Mg(2+)</name>
        <dbReference type="ChEBI" id="CHEBI:18420"/>
    </cofactor>
</comment>
<evidence type="ECO:0000256" key="6">
    <source>
        <dbReference type="ARBA" id="ARBA00022723"/>
    </source>
</evidence>
<feature type="domain" description="Nudix hydrolase" evidence="13">
    <location>
        <begin position="52"/>
        <end position="189"/>
    </location>
</feature>
<evidence type="ECO:0000256" key="11">
    <source>
        <dbReference type="PIRSR" id="PIRSR604385-2"/>
    </source>
</evidence>
<dbReference type="PROSITE" id="PS51462">
    <property type="entry name" value="NUDIX"/>
    <property type="match status" value="1"/>
</dbReference>
<dbReference type="Proteomes" id="UP000293380">
    <property type="component" value="Unassembled WGS sequence"/>
</dbReference>
<feature type="binding site" evidence="11">
    <location>
        <position position="113"/>
    </location>
    <ligand>
        <name>Mg(2+)</name>
        <dbReference type="ChEBI" id="CHEBI:18420"/>
        <label>1</label>
    </ligand>
</feature>
<evidence type="ECO:0000313" key="15">
    <source>
        <dbReference type="Proteomes" id="UP000293380"/>
    </source>
</evidence>
<dbReference type="NCBIfam" id="TIGR00052">
    <property type="entry name" value="nudix-type nucleoside diphosphatase, YffH/AdpP family"/>
    <property type="match status" value="1"/>
</dbReference>
<dbReference type="InterPro" id="IPR004385">
    <property type="entry name" value="NDP_pyrophosphatase"/>
</dbReference>
<evidence type="ECO:0000256" key="2">
    <source>
        <dbReference type="ARBA" id="ARBA00001946"/>
    </source>
</evidence>
<dbReference type="GO" id="GO:0005829">
    <property type="term" value="C:cytosol"/>
    <property type="evidence" value="ECO:0007669"/>
    <property type="project" value="TreeGrafter"/>
</dbReference>
<evidence type="ECO:0000256" key="1">
    <source>
        <dbReference type="ARBA" id="ARBA00000847"/>
    </source>
</evidence>
<evidence type="ECO:0000256" key="10">
    <source>
        <dbReference type="ARBA" id="ARBA00032272"/>
    </source>
</evidence>
<dbReference type="RefSeq" id="WP_004088940.1">
    <property type="nucleotide sequence ID" value="NZ_CP186712.1"/>
</dbReference>
<comment type="caution">
    <text evidence="14">The sequence shown here is derived from an EMBL/GenBank/DDBJ whole genome shotgun (WGS) entry which is preliminary data.</text>
</comment>
<evidence type="ECO:0000313" key="14">
    <source>
        <dbReference type="EMBL" id="TBM24112.1"/>
    </source>
</evidence>
<accession>A0A4Q9EJL8</accession>
<dbReference type="Pfam" id="PF00293">
    <property type="entry name" value="NUDIX"/>
    <property type="match status" value="1"/>
</dbReference>
<dbReference type="AlphaFoldDB" id="A0A4Q9EJL8"/>
<dbReference type="InterPro" id="IPR015797">
    <property type="entry name" value="NUDIX_hydrolase-like_dom_sf"/>
</dbReference>
<organism evidence="14 15">
    <name type="scientific">Hafnia paralvei</name>
    <dbReference type="NCBI Taxonomy" id="546367"/>
    <lineage>
        <taxon>Bacteria</taxon>
        <taxon>Pseudomonadati</taxon>
        <taxon>Pseudomonadota</taxon>
        <taxon>Gammaproteobacteria</taxon>
        <taxon>Enterobacterales</taxon>
        <taxon>Hafniaceae</taxon>
        <taxon>Hafnia</taxon>
    </lineage>
</organism>
<evidence type="ECO:0000256" key="5">
    <source>
        <dbReference type="ARBA" id="ARBA00016377"/>
    </source>
</evidence>
<evidence type="ECO:0000256" key="9">
    <source>
        <dbReference type="ARBA" id="ARBA00032162"/>
    </source>
</evidence>